<comment type="caution">
    <text evidence="1">The sequence shown here is derived from an EMBL/GenBank/DDBJ whole genome shotgun (WGS) entry which is preliminary data.</text>
</comment>
<keyword evidence="2" id="KW-1185">Reference proteome</keyword>
<protein>
    <submittedName>
        <fullName evidence="1">Uncharacterized protein</fullName>
    </submittedName>
</protein>
<dbReference type="Proteomes" id="UP001596395">
    <property type="component" value="Unassembled WGS sequence"/>
</dbReference>
<evidence type="ECO:0000313" key="1">
    <source>
        <dbReference type="EMBL" id="MFC6952449.1"/>
    </source>
</evidence>
<organism evidence="1 2">
    <name type="scientific">Halorubellus litoreus</name>
    <dbReference type="NCBI Taxonomy" id="755308"/>
    <lineage>
        <taxon>Archaea</taxon>
        <taxon>Methanobacteriati</taxon>
        <taxon>Methanobacteriota</taxon>
        <taxon>Stenosarchaea group</taxon>
        <taxon>Halobacteria</taxon>
        <taxon>Halobacteriales</taxon>
        <taxon>Halorubellaceae</taxon>
        <taxon>Halorubellus</taxon>
    </lineage>
</organism>
<gene>
    <name evidence="1" type="ORF">ACFQGB_06200</name>
</gene>
<proteinExistence type="predicted"/>
<name>A0ABD5VG44_9EURY</name>
<dbReference type="RefSeq" id="WP_336349425.1">
    <property type="nucleotide sequence ID" value="NZ_JAZAQL010000001.1"/>
</dbReference>
<dbReference type="AlphaFoldDB" id="A0ABD5VG44"/>
<evidence type="ECO:0000313" key="2">
    <source>
        <dbReference type="Proteomes" id="UP001596395"/>
    </source>
</evidence>
<dbReference type="EMBL" id="JBHSXN010000001">
    <property type="protein sequence ID" value="MFC6952449.1"/>
    <property type="molecule type" value="Genomic_DNA"/>
</dbReference>
<sequence>MTATVTCFLDDERRRRFARLRARAYVGPTPGVVVVDGDDRLVVHLPEGTEPNARVLAGNVLQPGERAAAIVATEQDGERVELGYVYQGRDGGGLQRLAAELGDGGDAGSDAHAAIKRQFGLDAARDPTGLRERLEREYGADYRPLDELHFYAQQLADVADPDTVLREGAIRGNPRERVRELVADLDDDALTAALEEEDWAWLASLAADRTSRPPVAYEPDDHDVY</sequence>
<accession>A0ABD5VG44</accession>
<reference evidence="1 2" key="1">
    <citation type="journal article" date="2019" name="Int. J. Syst. Evol. Microbiol.">
        <title>The Global Catalogue of Microorganisms (GCM) 10K type strain sequencing project: providing services to taxonomists for standard genome sequencing and annotation.</title>
        <authorList>
            <consortium name="The Broad Institute Genomics Platform"/>
            <consortium name="The Broad Institute Genome Sequencing Center for Infectious Disease"/>
            <person name="Wu L."/>
            <person name="Ma J."/>
        </authorList>
    </citation>
    <scope>NUCLEOTIDE SEQUENCE [LARGE SCALE GENOMIC DNA]</scope>
    <source>
        <strain evidence="1 2">GX26</strain>
    </source>
</reference>